<dbReference type="EMBL" id="JABBNI010000010">
    <property type="protein sequence ID" value="NMM62109.1"/>
    <property type="molecule type" value="Genomic_DNA"/>
</dbReference>
<evidence type="ECO:0000256" key="1">
    <source>
        <dbReference type="ARBA" id="ARBA00011073"/>
    </source>
</evidence>
<keyword evidence="4 5" id="KW-0720">Serine protease</keyword>
<gene>
    <name evidence="7" type="ORF">HBE96_05290</name>
</gene>
<dbReference type="InterPro" id="IPR000209">
    <property type="entry name" value="Peptidase_S8/S53_dom"/>
</dbReference>
<dbReference type="SUPFAM" id="SSF52743">
    <property type="entry name" value="Subtilisin-like"/>
    <property type="match status" value="1"/>
</dbReference>
<dbReference type="InterPro" id="IPR050131">
    <property type="entry name" value="Peptidase_S8_subtilisin-like"/>
</dbReference>
<accession>A0A7Y0EEN7</accession>
<feature type="domain" description="Peptidase S8/S53" evidence="6">
    <location>
        <begin position="108"/>
        <end position="376"/>
    </location>
</feature>
<dbReference type="AlphaFoldDB" id="A0A7Y0EEN7"/>
<protein>
    <submittedName>
        <fullName evidence="7">S8 family serine peptidase</fullName>
    </submittedName>
</protein>
<evidence type="ECO:0000256" key="2">
    <source>
        <dbReference type="ARBA" id="ARBA00022670"/>
    </source>
</evidence>
<evidence type="ECO:0000256" key="3">
    <source>
        <dbReference type="ARBA" id="ARBA00022801"/>
    </source>
</evidence>
<keyword evidence="3 5" id="KW-0378">Hydrolase</keyword>
<keyword evidence="2 5" id="KW-0645">Protease</keyword>
<organism evidence="7 8">
    <name type="scientific">Clostridium muellerianum</name>
    <dbReference type="NCBI Taxonomy" id="2716538"/>
    <lineage>
        <taxon>Bacteria</taxon>
        <taxon>Bacillati</taxon>
        <taxon>Bacillota</taxon>
        <taxon>Clostridia</taxon>
        <taxon>Eubacteriales</taxon>
        <taxon>Clostridiaceae</taxon>
        <taxon>Clostridium</taxon>
    </lineage>
</organism>
<proteinExistence type="inferred from homology"/>
<comment type="similarity">
    <text evidence="1 5">Belongs to the peptidase S8 family.</text>
</comment>
<evidence type="ECO:0000259" key="6">
    <source>
        <dbReference type="Pfam" id="PF00082"/>
    </source>
</evidence>
<dbReference type="PROSITE" id="PS00137">
    <property type="entry name" value="SUBTILASE_HIS"/>
    <property type="match status" value="1"/>
</dbReference>
<feature type="active site" description="Charge relay system" evidence="5">
    <location>
        <position position="117"/>
    </location>
</feature>
<dbReference type="GO" id="GO:0006508">
    <property type="term" value="P:proteolysis"/>
    <property type="evidence" value="ECO:0007669"/>
    <property type="project" value="UniProtKB-KW"/>
</dbReference>
<evidence type="ECO:0000256" key="4">
    <source>
        <dbReference type="ARBA" id="ARBA00022825"/>
    </source>
</evidence>
<dbReference type="Gene3D" id="3.30.70.80">
    <property type="entry name" value="Peptidase S8 propeptide/proteinase inhibitor I9"/>
    <property type="match status" value="1"/>
</dbReference>
<dbReference type="InterPro" id="IPR036852">
    <property type="entry name" value="Peptidase_S8/S53_dom_sf"/>
</dbReference>
<feature type="active site" description="Charge relay system" evidence="5">
    <location>
        <position position="343"/>
    </location>
</feature>
<feature type="active site" description="Charge relay system" evidence="5">
    <location>
        <position position="152"/>
    </location>
</feature>
<dbReference type="PRINTS" id="PR00723">
    <property type="entry name" value="SUBTILISIN"/>
</dbReference>
<dbReference type="InterPro" id="IPR015500">
    <property type="entry name" value="Peptidase_S8_subtilisin-rel"/>
</dbReference>
<evidence type="ECO:0000313" key="8">
    <source>
        <dbReference type="Proteomes" id="UP000537131"/>
    </source>
</evidence>
<name>A0A7Y0EEN7_9CLOT</name>
<keyword evidence="8" id="KW-1185">Reference proteome</keyword>
<dbReference type="PANTHER" id="PTHR43806">
    <property type="entry name" value="PEPTIDASE S8"/>
    <property type="match status" value="1"/>
</dbReference>
<dbReference type="InterPro" id="IPR037045">
    <property type="entry name" value="S8pro/Inhibitor_I9_sf"/>
</dbReference>
<dbReference type="GO" id="GO:0004252">
    <property type="term" value="F:serine-type endopeptidase activity"/>
    <property type="evidence" value="ECO:0007669"/>
    <property type="project" value="UniProtKB-UniRule"/>
</dbReference>
<evidence type="ECO:0000313" key="7">
    <source>
        <dbReference type="EMBL" id="NMM62109.1"/>
    </source>
</evidence>
<dbReference type="InterPro" id="IPR022398">
    <property type="entry name" value="Peptidase_S8_His-AS"/>
</dbReference>
<dbReference type="Proteomes" id="UP000537131">
    <property type="component" value="Unassembled WGS sequence"/>
</dbReference>
<sequence length="398" mass="44175">MFSIKSKLDTDLKVAIRNKYYKNCRVIIHCKSMPETIEKKIKTYKGNLIHSIPYINCICATLTSNAIERIIEYPQVDYVAFDSYMLLCGNNILSSNGISHQKKYKLTGKNICIGLVDSGVYPHTDLLTPKNKIQKFTDLLNNYDYPYDDNGHGTFISGLICGSGYSSRGIYKGIAENSCLYSVKAFNSLGRGYISDVLFAIATIILDREKYNIKVICLPFELLSKNYFKLSLFQQLFTIASNHNLTVVVPSGHNGNFEGSISGIATLDNCITVSGIDTTKHNIKPYKHSSSGPFAKLEKPDICAAAVDICSLNTNKSYISERNGIKIYPQSLETPYTCYTGTSCAAAYISGVCALLYESNPELTFKDLVSLIKTSCNLLDIPKWLQGAGMIDLNRLLT</sequence>
<reference evidence="7 8" key="2">
    <citation type="submission" date="2020-06" db="EMBL/GenBank/DDBJ databases">
        <title>Complete Genome Sequence of Clostridium muelleri sp. nov. P21T, an Acid-Alcohol Producing Acetogen Isolated from Old Hay.</title>
        <authorList>
            <person name="Duncan K.E."/>
            <person name="Tanner R.S."/>
        </authorList>
    </citation>
    <scope>NUCLEOTIDE SEQUENCE [LARGE SCALE GENOMIC DNA]</scope>
    <source>
        <strain evidence="7 8">P21</strain>
    </source>
</reference>
<dbReference type="Pfam" id="PF00082">
    <property type="entry name" value="Peptidase_S8"/>
    <property type="match status" value="1"/>
</dbReference>
<dbReference type="InterPro" id="IPR023827">
    <property type="entry name" value="Peptidase_S8_Asp-AS"/>
</dbReference>
<evidence type="ECO:0000256" key="5">
    <source>
        <dbReference type="PROSITE-ProRule" id="PRU01240"/>
    </source>
</evidence>
<comment type="caution">
    <text evidence="7">The sequence shown here is derived from an EMBL/GenBank/DDBJ whole genome shotgun (WGS) entry which is preliminary data.</text>
</comment>
<dbReference type="PROSITE" id="PS00136">
    <property type="entry name" value="SUBTILASE_ASP"/>
    <property type="match status" value="1"/>
</dbReference>
<reference evidence="7 8" key="1">
    <citation type="submission" date="2020-04" db="EMBL/GenBank/DDBJ databases">
        <authorList>
            <person name="Doyle D.A."/>
        </authorList>
    </citation>
    <scope>NUCLEOTIDE SEQUENCE [LARGE SCALE GENOMIC DNA]</scope>
    <source>
        <strain evidence="7 8">P21</strain>
    </source>
</reference>
<dbReference type="PROSITE" id="PS51892">
    <property type="entry name" value="SUBTILASE"/>
    <property type="match status" value="1"/>
</dbReference>
<dbReference type="RefSeq" id="WP_169296715.1">
    <property type="nucleotide sequence ID" value="NZ_JABBNI010000010.1"/>
</dbReference>
<dbReference type="PANTHER" id="PTHR43806:SF11">
    <property type="entry name" value="CEREVISIN-RELATED"/>
    <property type="match status" value="1"/>
</dbReference>
<dbReference type="Gene3D" id="3.40.50.200">
    <property type="entry name" value="Peptidase S8/S53 domain"/>
    <property type="match status" value="1"/>
</dbReference>